<organism evidence="1 2">
    <name type="scientific">Melipona bicolor</name>
    <dbReference type="NCBI Taxonomy" id="60889"/>
    <lineage>
        <taxon>Eukaryota</taxon>
        <taxon>Metazoa</taxon>
        <taxon>Ecdysozoa</taxon>
        <taxon>Arthropoda</taxon>
        <taxon>Hexapoda</taxon>
        <taxon>Insecta</taxon>
        <taxon>Pterygota</taxon>
        <taxon>Neoptera</taxon>
        <taxon>Endopterygota</taxon>
        <taxon>Hymenoptera</taxon>
        <taxon>Apocrita</taxon>
        <taxon>Aculeata</taxon>
        <taxon>Apoidea</taxon>
        <taxon>Anthophila</taxon>
        <taxon>Apidae</taxon>
        <taxon>Melipona</taxon>
    </lineage>
</organism>
<evidence type="ECO:0000313" key="1">
    <source>
        <dbReference type="EMBL" id="KAK1137443.1"/>
    </source>
</evidence>
<keyword evidence="2" id="KW-1185">Reference proteome</keyword>
<dbReference type="AlphaFoldDB" id="A0AA40GGI8"/>
<gene>
    <name evidence="1" type="ORF">K0M31_001953</name>
</gene>
<accession>A0AA40GGI8</accession>
<proteinExistence type="predicted"/>
<dbReference type="Proteomes" id="UP001177670">
    <property type="component" value="Unassembled WGS sequence"/>
</dbReference>
<reference evidence="1" key="1">
    <citation type="submission" date="2021-10" db="EMBL/GenBank/DDBJ databases">
        <title>Melipona bicolor Genome sequencing and assembly.</title>
        <authorList>
            <person name="Araujo N.S."/>
            <person name="Arias M.C."/>
        </authorList>
    </citation>
    <scope>NUCLEOTIDE SEQUENCE</scope>
    <source>
        <strain evidence="1">USP_2M_L1-L4_2017</strain>
        <tissue evidence="1">Whole body</tissue>
    </source>
</reference>
<dbReference type="EMBL" id="JAHYIQ010000001">
    <property type="protein sequence ID" value="KAK1137443.1"/>
    <property type="molecule type" value="Genomic_DNA"/>
</dbReference>
<comment type="caution">
    <text evidence="1">The sequence shown here is derived from an EMBL/GenBank/DDBJ whole genome shotgun (WGS) entry which is preliminary data.</text>
</comment>
<evidence type="ECO:0000313" key="2">
    <source>
        <dbReference type="Proteomes" id="UP001177670"/>
    </source>
</evidence>
<protein>
    <submittedName>
        <fullName evidence="1">Uncharacterized protein</fullName>
    </submittedName>
</protein>
<sequence length="283" mass="31027">MNSKDEPLLPDIDDAHNPINSIIKRTMKLSQEACDHDDAGGILAASNGKQQQQDKCITSDHEILDSADSIEIPQTQCLLNQVWHENNVTHKAVHIQNSLPDLILKKLKSETDKTSSNLLLDGECQTEISEQNVSGICTVTSSENTSLYDRSPEEKGTFASENQEGYCLDDEDTLWNTSYSCLNLSSPMRKSSTTSDSSYICSLRIVKTVTSLDHSIGVHNLYAANNEANNQANVTKHIPRISLNFDGTNEEFIGAAYGNGPPSTTQISPTSRSIARRIGRIGT</sequence>
<name>A0AA40GGI8_9HYME</name>